<sequence length="137" mass="13856">MKFSAVALFAAAASATAIFKVSDFTAACIAHSAQCSYEFNLASTSTGETTGVSCSAQVTSDGSLPAVTDGTCKESSRTWTVTKNDDGSLVLTASQQATPSSSSTGSHTIAASELEFQQTGASTQQVYTGAAAFVLTS</sequence>
<reference evidence="2 3" key="1">
    <citation type="submission" date="2016-07" db="EMBL/GenBank/DDBJ databases">
        <title>Pervasive Adenine N6-methylation of Active Genes in Fungi.</title>
        <authorList>
            <consortium name="DOE Joint Genome Institute"/>
            <person name="Mondo S.J."/>
            <person name="Dannebaum R.O."/>
            <person name="Kuo R.C."/>
            <person name="Labutti K."/>
            <person name="Haridas S."/>
            <person name="Kuo A."/>
            <person name="Salamov A."/>
            <person name="Ahrendt S.R."/>
            <person name="Lipzen A."/>
            <person name="Sullivan W."/>
            <person name="Andreopoulos W.B."/>
            <person name="Clum A."/>
            <person name="Lindquist E."/>
            <person name="Daum C."/>
            <person name="Ramamoorthy G.K."/>
            <person name="Gryganskyi A."/>
            <person name="Culley D."/>
            <person name="Magnuson J.K."/>
            <person name="James T.Y."/>
            <person name="O'Malley M.A."/>
            <person name="Stajich J.E."/>
            <person name="Spatafora J.W."/>
            <person name="Visel A."/>
            <person name="Grigoriev I.V."/>
        </authorList>
    </citation>
    <scope>NUCLEOTIDE SEQUENCE [LARGE SCALE GENOMIC DNA]</scope>
    <source>
        <strain evidence="2 3">CBS 129021</strain>
    </source>
</reference>
<keyword evidence="3" id="KW-1185">Reference proteome</keyword>
<evidence type="ECO:0000313" key="3">
    <source>
        <dbReference type="Proteomes" id="UP000193689"/>
    </source>
</evidence>
<protein>
    <recommendedName>
        <fullName evidence="4">Hypersensitive response-inducing protein</fullName>
    </recommendedName>
</protein>
<gene>
    <name evidence="2" type="ORF">BCR38DRAFT_351932</name>
</gene>
<keyword evidence="1" id="KW-0732">Signal</keyword>
<proteinExistence type="predicted"/>
<dbReference type="AlphaFoldDB" id="A0A1Y2DJ19"/>
<name>A0A1Y2DJ19_9PEZI</name>
<organism evidence="2 3">
    <name type="scientific">Pseudomassariella vexata</name>
    <dbReference type="NCBI Taxonomy" id="1141098"/>
    <lineage>
        <taxon>Eukaryota</taxon>
        <taxon>Fungi</taxon>
        <taxon>Dikarya</taxon>
        <taxon>Ascomycota</taxon>
        <taxon>Pezizomycotina</taxon>
        <taxon>Sordariomycetes</taxon>
        <taxon>Xylariomycetidae</taxon>
        <taxon>Amphisphaeriales</taxon>
        <taxon>Pseudomassariaceae</taxon>
        <taxon>Pseudomassariella</taxon>
    </lineage>
</organism>
<dbReference type="GeneID" id="63772889"/>
<feature type="signal peptide" evidence="1">
    <location>
        <begin position="1"/>
        <end position="17"/>
    </location>
</feature>
<comment type="caution">
    <text evidence="2">The sequence shown here is derived from an EMBL/GenBank/DDBJ whole genome shotgun (WGS) entry which is preliminary data.</text>
</comment>
<evidence type="ECO:0000313" key="2">
    <source>
        <dbReference type="EMBL" id="ORY59233.1"/>
    </source>
</evidence>
<dbReference type="RefSeq" id="XP_040711927.1">
    <property type="nucleotide sequence ID" value="XM_040856677.1"/>
</dbReference>
<feature type="chain" id="PRO_5013096068" description="Hypersensitive response-inducing protein" evidence="1">
    <location>
        <begin position="18"/>
        <end position="137"/>
    </location>
</feature>
<dbReference type="InParanoid" id="A0A1Y2DJ19"/>
<evidence type="ECO:0008006" key="4">
    <source>
        <dbReference type="Google" id="ProtNLM"/>
    </source>
</evidence>
<dbReference type="OrthoDB" id="3679184at2759"/>
<dbReference type="Proteomes" id="UP000193689">
    <property type="component" value="Unassembled WGS sequence"/>
</dbReference>
<evidence type="ECO:0000256" key="1">
    <source>
        <dbReference type="SAM" id="SignalP"/>
    </source>
</evidence>
<accession>A0A1Y2DJ19</accession>
<dbReference type="EMBL" id="MCFJ01000014">
    <property type="protein sequence ID" value="ORY59233.1"/>
    <property type="molecule type" value="Genomic_DNA"/>
</dbReference>